<dbReference type="Proteomes" id="UP000800096">
    <property type="component" value="Unassembled WGS sequence"/>
</dbReference>
<feature type="transmembrane region" description="Helical" evidence="2">
    <location>
        <begin position="12"/>
        <end position="31"/>
    </location>
</feature>
<dbReference type="EMBL" id="ML979134">
    <property type="protein sequence ID" value="KAF1918593.1"/>
    <property type="molecule type" value="Genomic_DNA"/>
</dbReference>
<evidence type="ECO:0000313" key="3">
    <source>
        <dbReference type="EMBL" id="KAF1918593.1"/>
    </source>
</evidence>
<evidence type="ECO:0000256" key="1">
    <source>
        <dbReference type="SAM" id="MobiDB-lite"/>
    </source>
</evidence>
<keyword evidence="4" id="KW-1185">Reference proteome</keyword>
<feature type="transmembrane region" description="Helical" evidence="2">
    <location>
        <begin position="125"/>
        <end position="146"/>
    </location>
</feature>
<evidence type="ECO:0008006" key="5">
    <source>
        <dbReference type="Google" id="ProtNLM"/>
    </source>
</evidence>
<protein>
    <recommendedName>
        <fullName evidence="5">TLC domain-containing protein</fullName>
    </recommendedName>
</protein>
<reference evidence="3" key="1">
    <citation type="journal article" date="2020" name="Stud. Mycol.">
        <title>101 Dothideomycetes genomes: a test case for predicting lifestyles and emergence of pathogens.</title>
        <authorList>
            <person name="Haridas S."/>
            <person name="Albert R."/>
            <person name="Binder M."/>
            <person name="Bloem J."/>
            <person name="Labutti K."/>
            <person name="Salamov A."/>
            <person name="Andreopoulos B."/>
            <person name="Baker S."/>
            <person name="Barry K."/>
            <person name="Bills G."/>
            <person name="Bluhm B."/>
            <person name="Cannon C."/>
            <person name="Castanera R."/>
            <person name="Culley D."/>
            <person name="Daum C."/>
            <person name="Ezra D."/>
            <person name="Gonzalez J."/>
            <person name="Henrissat B."/>
            <person name="Kuo A."/>
            <person name="Liang C."/>
            <person name="Lipzen A."/>
            <person name="Lutzoni F."/>
            <person name="Magnuson J."/>
            <person name="Mondo S."/>
            <person name="Nolan M."/>
            <person name="Ohm R."/>
            <person name="Pangilinan J."/>
            <person name="Park H.-J."/>
            <person name="Ramirez L."/>
            <person name="Alfaro M."/>
            <person name="Sun H."/>
            <person name="Tritt A."/>
            <person name="Yoshinaga Y."/>
            <person name="Zwiers L.-H."/>
            <person name="Turgeon B."/>
            <person name="Goodwin S."/>
            <person name="Spatafora J."/>
            <person name="Crous P."/>
            <person name="Grigoriev I."/>
        </authorList>
    </citation>
    <scope>NUCLEOTIDE SEQUENCE</scope>
    <source>
        <strain evidence="3">HMLAC05119</strain>
    </source>
</reference>
<evidence type="ECO:0000256" key="2">
    <source>
        <dbReference type="SAM" id="Phobius"/>
    </source>
</evidence>
<feature type="region of interest" description="Disordered" evidence="1">
    <location>
        <begin position="265"/>
        <end position="295"/>
    </location>
</feature>
<organism evidence="3 4">
    <name type="scientific">Ampelomyces quisqualis</name>
    <name type="common">Powdery mildew agent</name>
    <dbReference type="NCBI Taxonomy" id="50730"/>
    <lineage>
        <taxon>Eukaryota</taxon>
        <taxon>Fungi</taxon>
        <taxon>Dikarya</taxon>
        <taxon>Ascomycota</taxon>
        <taxon>Pezizomycotina</taxon>
        <taxon>Dothideomycetes</taxon>
        <taxon>Pleosporomycetidae</taxon>
        <taxon>Pleosporales</taxon>
        <taxon>Pleosporineae</taxon>
        <taxon>Phaeosphaeriaceae</taxon>
        <taxon>Ampelomyces</taxon>
    </lineage>
</organism>
<feature type="transmembrane region" description="Helical" evidence="2">
    <location>
        <begin position="231"/>
        <end position="252"/>
    </location>
</feature>
<proteinExistence type="predicted"/>
<name>A0A6A5QT13_AMPQU</name>
<dbReference type="OrthoDB" id="10010954at2759"/>
<keyword evidence="2" id="KW-0812">Transmembrane</keyword>
<keyword evidence="2" id="KW-1133">Transmembrane helix</keyword>
<feature type="transmembrane region" description="Helical" evidence="2">
    <location>
        <begin position="158"/>
        <end position="182"/>
    </location>
</feature>
<feature type="transmembrane region" description="Helical" evidence="2">
    <location>
        <begin position="60"/>
        <end position="81"/>
    </location>
</feature>
<dbReference type="AlphaFoldDB" id="A0A6A5QT13"/>
<feature type="transmembrane region" description="Helical" evidence="2">
    <location>
        <begin position="194"/>
        <end position="219"/>
    </location>
</feature>
<accession>A0A6A5QT13</accession>
<gene>
    <name evidence="3" type="ORF">BDU57DRAFT_444282</name>
</gene>
<sequence length="295" mass="33735">MPNQEVSQLAPYAGLILVISLVAVYLLRCYFEDFFVNRMYGDVYQKLNDKQRRGFINHHIGATIRMSMLLFAAIPFFSILTGKATFDTRFGGSNVVTYGDILLVLNQVFIALYLFELIYCAKSSLIADCHHVGTVIIAAIAVFRAVNWEHHPDANMQFILSYVWGVFNVIFEFWPQLTIILYRVYANDHKFLSYILLSATIIKPISTIVQTIVVLYVWAYAWDRWTLGFKILVPIIHFLFTVAQISATKTFYSMWQRQKQKLQEKANDVEIGNEPSVVSNDTSDARSNGAGQKSQ</sequence>
<keyword evidence="2" id="KW-0472">Membrane</keyword>
<evidence type="ECO:0000313" key="4">
    <source>
        <dbReference type="Proteomes" id="UP000800096"/>
    </source>
</evidence>
<feature type="compositionally biased region" description="Polar residues" evidence="1">
    <location>
        <begin position="276"/>
        <end position="295"/>
    </location>
</feature>
<feature type="transmembrane region" description="Helical" evidence="2">
    <location>
        <begin position="101"/>
        <end position="118"/>
    </location>
</feature>